<evidence type="ECO:0000256" key="1">
    <source>
        <dbReference type="ARBA" id="ARBA00009995"/>
    </source>
</evidence>
<dbReference type="PANTHER" id="PTHR11926:SF1541">
    <property type="entry name" value="GLYCOSYLTRANSFERASE"/>
    <property type="match status" value="1"/>
</dbReference>
<keyword evidence="3" id="KW-0328">Glycosyltransferase</keyword>
<proteinExistence type="inferred from homology"/>
<evidence type="ECO:0000313" key="6">
    <source>
        <dbReference type="Proteomes" id="UP001157006"/>
    </source>
</evidence>
<evidence type="ECO:0000313" key="5">
    <source>
        <dbReference type="EMBL" id="CAI8604902.1"/>
    </source>
</evidence>
<evidence type="ECO:0000256" key="4">
    <source>
        <dbReference type="RuleBase" id="RU362057"/>
    </source>
</evidence>
<protein>
    <recommendedName>
        <fullName evidence="4">Glycosyltransferase</fullName>
        <ecNumber evidence="4">2.4.1.-</ecNumber>
    </recommendedName>
</protein>
<evidence type="ECO:0000256" key="3">
    <source>
        <dbReference type="RuleBase" id="RU003718"/>
    </source>
</evidence>
<dbReference type="InterPro" id="IPR002213">
    <property type="entry name" value="UDP_glucos_trans"/>
</dbReference>
<dbReference type="Gene3D" id="3.40.50.2000">
    <property type="entry name" value="Glycogen Phosphorylase B"/>
    <property type="match status" value="2"/>
</dbReference>
<sequence length="482" mass="53853">MGSEAPIQILLVSYPAQGHINPLLRLAKCLAAKGSSVIFITTEYAGKNMRTVNNITDKSTTPIGDGSLTFRFFHDGLPDDDSIRNSLSGYSEQLELVGKQFVSQMIKNHADSNTPISCVINNPFLPWVCDVAYDNNIPSVLLWIQSVAVFVAYYNYFHKLVPFPTDSEPYIDVQLNSSFTLKYNEIPDFLHPFSKYPFLGTLILEQFKNLSKVFCVLVDTYEELEHDFIDYVSEKSIKIRPIGPLFNNPKIKDVSYIRGDFVKRDDCKIVDWLNTKAEGCVVYISFGTIVYLSQEQVDEIAYGLLESQVSFLWVLKPPSKESGRKAHVLPEGFLEEAGERGKVVKWCPQEEVLSNPSVGCFMTHCGWNSSMETLTLGVPVLTFPAWGDQVTNAKFLVDVFGVGTRLGYSQIEDKLVTRDEVKTGLLEAMTGGKAEQLKKKAIKLKKAAEAAVAGGGSSDRNLDEFMEDIKKRGTVNISVEFH</sequence>
<name>A0AAV1A6J8_VICFA</name>
<evidence type="ECO:0000256" key="2">
    <source>
        <dbReference type="ARBA" id="ARBA00022679"/>
    </source>
</evidence>
<dbReference type="GO" id="GO:0080043">
    <property type="term" value="F:quercetin 3-O-glucosyltransferase activity"/>
    <property type="evidence" value="ECO:0007669"/>
    <property type="project" value="TreeGrafter"/>
</dbReference>
<dbReference type="Proteomes" id="UP001157006">
    <property type="component" value="Chromosome 3"/>
</dbReference>
<dbReference type="EC" id="2.4.1.-" evidence="4"/>
<accession>A0AAV1A6J8</accession>
<dbReference type="PROSITE" id="PS00375">
    <property type="entry name" value="UDPGT"/>
    <property type="match status" value="1"/>
</dbReference>
<dbReference type="CDD" id="cd03784">
    <property type="entry name" value="GT1_Gtf-like"/>
    <property type="match status" value="1"/>
</dbReference>
<dbReference type="PANTHER" id="PTHR11926">
    <property type="entry name" value="GLUCOSYL/GLUCURONOSYL TRANSFERASES"/>
    <property type="match status" value="1"/>
</dbReference>
<dbReference type="Pfam" id="PF00201">
    <property type="entry name" value="UDPGT"/>
    <property type="match status" value="1"/>
</dbReference>
<keyword evidence="6" id="KW-1185">Reference proteome</keyword>
<dbReference type="SUPFAM" id="SSF53756">
    <property type="entry name" value="UDP-Glycosyltransferase/glycogen phosphorylase"/>
    <property type="match status" value="1"/>
</dbReference>
<reference evidence="5 6" key="1">
    <citation type="submission" date="2023-01" db="EMBL/GenBank/DDBJ databases">
        <authorList>
            <person name="Kreplak J."/>
        </authorList>
    </citation>
    <scope>NUCLEOTIDE SEQUENCE [LARGE SCALE GENOMIC DNA]</scope>
</reference>
<dbReference type="AlphaFoldDB" id="A0AAV1A6J8"/>
<dbReference type="FunFam" id="3.40.50.2000:FF:000056">
    <property type="entry name" value="Glycosyltransferase"/>
    <property type="match status" value="1"/>
</dbReference>
<dbReference type="EMBL" id="OX451738">
    <property type="protein sequence ID" value="CAI8604902.1"/>
    <property type="molecule type" value="Genomic_DNA"/>
</dbReference>
<dbReference type="InterPro" id="IPR035595">
    <property type="entry name" value="UDP_glycos_trans_CS"/>
</dbReference>
<comment type="similarity">
    <text evidence="1 3">Belongs to the UDP-glycosyltransferase family.</text>
</comment>
<gene>
    <name evidence="5" type="ORF">VFH_III156120</name>
</gene>
<dbReference type="GO" id="GO:0080044">
    <property type="term" value="F:quercetin 7-O-glucosyltransferase activity"/>
    <property type="evidence" value="ECO:0007669"/>
    <property type="project" value="TreeGrafter"/>
</dbReference>
<organism evidence="5 6">
    <name type="scientific">Vicia faba</name>
    <name type="common">Broad bean</name>
    <name type="synonym">Faba vulgaris</name>
    <dbReference type="NCBI Taxonomy" id="3906"/>
    <lineage>
        <taxon>Eukaryota</taxon>
        <taxon>Viridiplantae</taxon>
        <taxon>Streptophyta</taxon>
        <taxon>Embryophyta</taxon>
        <taxon>Tracheophyta</taxon>
        <taxon>Spermatophyta</taxon>
        <taxon>Magnoliopsida</taxon>
        <taxon>eudicotyledons</taxon>
        <taxon>Gunneridae</taxon>
        <taxon>Pentapetalae</taxon>
        <taxon>rosids</taxon>
        <taxon>fabids</taxon>
        <taxon>Fabales</taxon>
        <taxon>Fabaceae</taxon>
        <taxon>Papilionoideae</taxon>
        <taxon>50 kb inversion clade</taxon>
        <taxon>NPAAA clade</taxon>
        <taxon>Hologalegina</taxon>
        <taxon>IRL clade</taxon>
        <taxon>Fabeae</taxon>
        <taxon>Vicia</taxon>
    </lineage>
</organism>
<keyword evidence="2 3" id="KW-0808">Transferase</keyword>